<evidence type="ECO:0008006" key="4">
    <source>
        <dbReference type="Google" id="ProtNLM"/>
    </source>
</evidence>
<sequence>MKKLLSILAATTMVVSAPLSVVACGDEGGKIGKEFDFEEAKADFMRDATQVYQNSLSKDFEKYFFTSQEDIDDDQIFERISTSYLNEIVGSGSPIKVIEPNSKEFNEISKDLKKIPNLDNLKKSADSQIVKNVNYRSLLVDGKNPFANSEVDFLTISVLKLDEDLFSIQFKTESTYVLKDKTGEEAYETVNYMSSITIFKERNASQEMKEISKKIEAELNSKEFANSFNFESESGQVNENVKNLSKSSNVGTKFVEAGNKVKSTNANWKDYTFKTDSLKVESSVDKFVPASPKMRYLEGKGYGVENYKITTWPNYHPAFTWGTTDDDYLNFWNNFGSNNSEDSLKDFLNAYQVYETTNKKWVHKDNISRPLKATAIEKDNSWTTSFNPFFNQDGKDPIISNIQKNSSNFALSQTTNLSSNTDAKLMGVYDSEVKGFNLEYKSKITSNTVKIEMPSIQIGVRQNATKATIDVQKEFFAAQFAFFKQLYGYNDNNSTFSNFNFSVPEKFDSEIEVDKFYEAEDFFSAMFDEAKAKVIAKNPEHEKYINHFAVSNIIDQKNQVEYIKISRNLDLSFYNSEKTPLKSWFFSPGASYFSKGSYGPSNIIGKIGFTMATDYAIEGKQPKAIYRVKFKSF</sequence>
<feature type="signal peptide" evidence="1">
    <location>
        <begin position="1"/>
        <end position="23"/>
    </location>
</feature>
<keyword evidence="3" id="KW-1185">Reference proteome</keyword>
<dbReference type="RefSeq" id="WP_025251433.1">
    <property type="nucleotide sequence ID" value="NZ_CP006934.1"/>
</dbReference>
<name>W6AB71_9MOLU</name>
<dbReference type="PATRIC" id="fig|1276257.3.peg.913"/>
<feature type="chain" id="PRO_5004875827" description="Lipoprotein" evidence="1">
    <location>
        <begin position="24"/>
        <end position="633"/>
    </location>
</feature>
<reference evidence="2 3" key="1">
    <citation type="journal article" date="2014" name="Genome Biol. Evol.">
        <title>Molecular evolution of the substrate utilization strategies and putative virulence factors in mosquito-associated Spiroplasma species.</title>
        <authorList>
            <person name="Chang T.H."/>
            <person name="Lo W.S."/>
            <person name="Ku C."/>
            <person name="Chen L.L."/>
            <person name="Kuo C.H."/>
        </authorList>
    </citation>
    <scope>NUCLEOTIDE SEQUENCE [LARGE SCALE GENOMIC DNA]</scope>
    <source>
        <strain evidence="2">Ar-1343</strain>
    </source>
</reference>
<gene>
    <name evidence="2" type="ORF">SSABA_v1c08980</name>
</gene>
<proteinExistence type="predicted"/>
<keyword evidence="1" id="KW-0732">Signal</keyword>
<accession>W6AB71</accession>
<evidence type="ECO:0000313" key="3">
    <source>
        <dbReference type="Proteomes" id="UP000019265"/>
    </source>
</evidence>
<dbReference type="Proteomes" id="UP000019265">
    <property type="component" value="Chromosome"/>
</dbReference>
<dbReference type="AlphaFoldDB" id="W6AB71"/>
<dbReference type="HOGENOM" id="CLU_032639_0_0_14"/>
<dbReference type="EMBL" id="CP006934">
    <property type="protein sequence ID" value="AHI54297.1"/>
    <property type="molecule type" value="Genomic_DNA"/>
</dbReference>
<organism evidence="2 3">
    <name type="scientific">Spiroplasma sabaudiense Ar-1343</name>
    <dbReference type="NCBI Taxonomy" id="1276257"/>
    <lineage>
        <taxon>Bacteria</taxon>
        <taxon>Bacillati</taxon>
        <taxon>Mycoplasmatota</taxon>
        <taxon>Mollicutes</taxon>
        <taxon>Entomoplasmatales</taxon>
        <taxon>Spiroplasmataceae</taxon>
        <taxon>Spiroplasma</taxon>
    </lineage>
</organism>
<evidence type="ECO:0000256" key="1">
    <source>
        <dbReference type="SAM" id="SignalP"/>
    </source>
</evidence>
<evidence type="ECO:0000313" key="2">
    <source>
        <dbReference type="EMBL" id="AHI54297.1"/>
    </source>
</evidence>
<dbReference type="OrthoDB" id="399284at2"/>
<dbReference type="PROSITE" id="PS51257">
    <property type="entry name" value="PROKAR_LIPOPROTEIN"/>
    <property type="match status" value="1"/>
</dbReference>
<dbReference type="NCBIfam" id="NF038029">
    <property type="entry name" value="LP_plasma"/>
    <property type="match status" value="1"/>
</dbReference>
<protein>
    <recommendedName>
        <fullName evidence="4">Lipoprotein</fullName>
    </recommendedName>
</protein>
<dbReference type="KEGG" id="ssab:SSABA_v1c08980"/>
<dbReference type="InterPro" id="IPR054816">
    <property type="entry name" value="Lipoprotein_mollicutes-type_CS"/>
</dbReference>